<proteinExistence type="predicted"/>
<protein>
    <submittedName>
        <fullName evidence="3">Unannotated protein</fullName>
    </submittedName>
</protein>
<keyword evidence="1" id="KW-0378">Hydrolase</keyword>
<evidence type="ECO:0000313" key="3">
    <source>
        <dbReference type="EMBL" id="CAB4621907.1"/>
    </source>
</evidence>
<dbReference type="SUPFAM" id="SSF53474">
    <property type="entry name" value="alpha/beta-Hydrolases"/>
    <property type="match status" value="1"/>
</dbReference>
<name>A0A6J6ICB0_9ZZZZ</name>
<feature type="domain" description="AB hydrolase-1" evidence="2">
    <location>
        <begin position="11"/>
        <end position="229"/>
    </location>
</feature>
<dbReference type="PRINTS" id="PR00111">
    <property type="entry name" value="ABHYDROLASE"/>
</dbReference>
<dbReference type="PANTHER" id="PTHR43798">
    <property type="entry name" value="MONOACYLGLYCEROL LIPASE"/>
    <property type="match status" value="1"/>
</dbReference>
<sequence length="249" mass="26282">MHIAFDIGAGPPVLLHPSLGRSVHDFDDLANAISNAGFRVVGLEPGGIVPSDPPRSSAALADFAGEVIECADSIELDRFVVLGHAFGNRIMRNVASYFPDRVNAIVLLGAGGKFHGDPEARAAVGATFDATLSEADRLSAIHTAFFAPSNDPAVWIDGWYPAARDVQQAALIAAEQSDWWLAEPSPMLIVQGLQDRAAPPANGRALLGERGGPTTLVELDDCGHAMLPEQPDLIESAVGTFLLSLDLED</sequence>
<gene>
    <name evidence="3" type="ORF">UFOPK1835_01852</name>
</gene>
<dbReference type="EMBL" id="CAEZUP010000108">
    <property type="protein sequence ID" value="CAB4621907.1"/>
    <property type="molecule type" value="Genomic_DNA"/>
</dbReference>
<organism evidence="3">
    <name type="scientific">freshwater metagenome</name>
    <dbReference type="NCBI Taxonomy" id="449393"/>
    <lineage>
        <taxon>unclassified sequences</taxon>
        <taxon>metagenomes</taxon>
        <taxon>ecological metagenomes</taxon>
    </lineage>
</organism>
<dbReference type="GO" id="GO:0016020">
    <property type="term" value="C:membrane"/>
    <property type="evidence" value="ECO:0007669"/>
    <property type="project" value="TreeGrafter"/>
</dbReference>
<dbReference type="GO" id="GO:0016787">
    <property type="term" value="F:hydrolase activity"/>
    <property type="evidence" value="ECO:0007669"/>
    <property type="project" value="UniProtKB-KW"/>
</dbReference>
<dbReference type="AlphaFoldDB" id="A0A6J6ICB0"/>
<dbReference type="InterPro" id="IPR000073">
    <property type="entry name" value="AB_hydrolase_1"/>
</dbReference>
<reference evidence="3" key="1">
    <citation type="submission" date="2020-05" db="EMBL/GenBank/DDBJ databases">
        <authorList>
            <person name="Chiriac C."/>
            <person name="Salcher M."/>
            <person name="Ghai R."/>
            <person name="Kavagutti S V."/>
        </authorList>
    </citation>
    <scope>NUCLEOTIDE SEQUENCE</scope>
</reference>
<dbReference type="InterPro" id="IPR029058">
    <property type="entry name" value="AB_hydrolase_fold"/>
</dbReference>
<evidence type="ECO:0000259" key="2">
    <source>
        <dbReference type="Pfam" id="PF00561"/>
    </source>
</evidence>
<dbReference type="InterPro" id="IPR050266">
    <property type="entry name" value="AB_hydrolase_sf"/>
</dbReference>
<accession>A0A6J6ICB0</accession>
<dbReference type="Pfam" id="PF00561">
    <property type="entry name" value="Abhydrolase_1"/>
    <property type="match status" value="1"/>
</dbReference>
<evidence type="ECO:0000256" key="1">
    <source>
        <dbReference type="ARBA" id="ARBA00022801"/>
    </source>
</evidence>
<dbReference type="PANTHER" id="PTHR43798:SF31">
    <property type="entry name" value="AB HYDROLASE SUPERFAMILY PROTEIN YCLE"/>
    <property type="match status" value="1"/>
</dbReference>
<dbReference type="Gene3D" id="3.40.50.1820">
    <property type="entry name" value="alpha/beta hydrolase"/>
    <property type="match status" value="1"/>
</dbReference>